<protein>
    <recommendedName>
        <fullName evidence="12">Protease HtpX homolog</fullName>
        <ecNumber evidence="12">3.4.24.-</ecNumber>
    </recommendedName>
</protein>
<dbReference type="Proteomes" id="UP000176583">
    <property type="component" value="Unassembled WGS sequence"/>
</dbReference>
<evidence type="ECO:0000256" key="1">
    <source>
        <dbReference type="ARBA" id="ARBA00004651"/>
    </source>
</evidence>
<dbReference type="EMBL" id="MEUW01000016">
    <property type="protein sequence ID" value="OGC44547.1"/>
    <property type="molecule type" value="Genomic_DNA"/>
</dbReference>
<dbReference type="InterPro" id="IPR022919">
    <property type="entry name" value="Pept_M48_protease_HtpX"/>
</dbReference>
<name>A0A1F4UI10_UNCKA</name>
<evidence type="ECO:0000313" key="15">
    <source>
        <dbReference type="Proteomes" id="UP000176583"/>
    </source>
</evidence>
<dbReference type="InterPro" id="IPR050083">
    <property type="entry name" value="HtpX_protease"/>
</dbReference>
<keyword evidence="11 12" id="KW-0472">Membrane</keyword>
<evidence type="ECO:0000256" key="11">
    <source>
        <dbReference type="ARBA" id="ARBA00023136"/>
    </source>
</evidence>
<keyword evidence="9 12" id="KW-1133">Transmembrane helix</keyword>
<keyword evidence="10 12" id="KW-0482">Metalloprotease</keyword>
<dbReference type="InterPro" id="IPR001915">
    <property type="entry name" value="Peptidase_M48"/>
</dbReference>
<evidence type="ECO:0000256" key="8">
    <source>
        <dbReference type="ARBA" id="ARBA00022833"/>
    </source>
</evidence>
<keyword evidence="4 12" id="KW-0645">Protease</keyword>
<dbReference type="GO" id="GO:0008270">
    <property type="term" value="F:zinc ion binding"/>
    <property type="evidence" value="ECO:0007669"/>
    <property type="project" value="UniProtKB-UniRule"/>
</dbReference>
<gene>
    <name evidence="12" type="primary">htpX</name>
    <name evidence="14" type="ORF">A2V54_02520</name>
</gene>
<proteinExistence type="inferred from homology"/>
<dbReference type="STRING" id="1802613.A2V54_02520"/>
<keyword evidence="7 12" id="KW-0378">Hydrolase</keyword>
<dbReference type="Gene3D" id="3.30.2010.10">
    <property type="entry name" value="Metalloproteases ('zincins'), catalytic domain"/>
    <property type="match status" value="1"/>
</dbReference>
<feature type="transmembrane region" description="Helical" evidence="12">
    <location>
        <begin position="15"/>
        <end position="36"/>
    </location>
</feature>
<reference evidence="14 15" key="1">
    <citation type="journal article" date="2016" name="Nat. Commun.">
        <title>Thousands of microbial genomes shed light on interconnected biogeochemical processes in an aquifer system.</title>
        <authorList>
            <person name="Anantharaman K."/>
            <person name="Brown C.T."/>
            <person name="Hug L.A."/>
            <person name="Sharon I."/>
            <person name="Castelle C.J."/>
            <person name="Probst A.J."/>
            <person name="Thomas B.C."/>
            <person name="Singh A."/>
            <person name="Wilkins M.J."/>
            <person name="Karaoz U."/>
            <person name="Brodie E.L."/>
            <person name="Williams K.H."/>
            <person name="Hubbard S.S."/>
            <person name="Banfield J.F."/>
        </authorList>
    </citation>
    <scope>NUCLEOTIDE SEQUENCE [LARGE SCALE GENOMIC DNA]</scope>
</reference>
<dbReference type="HAMAP" id="MF_00188">
    <property type="entry name" value="Pept_M48_protease_HtpX"/>
    <property type="match status" value="1"/>
</dbReference>
<feature type="transmembrane region" description="Helical" evidence="12">
    <location>
        <begin position="189"/>
        <end position="211"/>
    </location>
</feature>
<evidence type="ECO:0000256" key="7">
    <source>
        <dbReference type="ARBA" id="ARBA00022801"/>
    </source>
</evidence>
<sequence>MNLYSQIDSNRRRTFFLFFFTFLVIIGLGYIYGLYMGDPYDIALGAFLFSLIYSGAAYFFSDRVVLAISGARPIEKKDNPQLYRTMENLCIGAGLPLPRIYIVEEPAMNAFATGRDPKHAVVAVTQGLLDNLEDEELEGVLAHELSHIQNFDIRTMMFAAVLAGAVVMLANVFLRSSRYLGGSRGRRSGAGILLLIGFLLALISPIIAQLIKLAISRQREFLADSSGALLTRYPEGLARALEKIGADKTPLRHVSEATAHLYIKNPLTAGMFASLFSTHPPVEERIKRLRLA</sequence>
<comment type="subcellular location">
    <subcellularLocation>
        <location evidence="1 12">Cell membrane</location>
        <topology evidence="1 12">Multi-pass membrane protein</topology>
    </subcellularLocation>
</comment>
<evidence type="ECO:0000256" key="10">
    <source>
        <dbReference type="ARBA" id="ARBA00023049"/>
    </source>
</evidence>
<comment type="cofactor">
    <cofactor evidence="12">
        <name>Zn(2+)</name>
        <dbReference type="ChEBI" id="CHEBI:29105"/>
    </cofactor>
    <text evidence="12">Binds 1 zinc ion per subunit.</text>
</comment>
<evidence type="ECO:0000256" key="3">
    <source>
        <dbReference type="ARBA" id="ARBA00022475"/>
    </source>
</evidence>
<dbReference type="PANTHER" id="PTHR43221:SF1">
    <property type="entry name" value="PROTEASE HTPX"/>
    <property type="match status" value="1"/>
</dbReference>
<evidence type="ECO:0000313" key="14">
    <source>
        <dbReference type="EMBL" id="OGC44547.1"/>
    </source>
</evidence>
<feature type="binding site" evidence="12">
    <location>
        <position position="220"/>
    </location>
    <ligand>
        <name>Zn(2+)</name>
        <dbReference type="ChEBI" id="CHEBI:29105"/>
        <note>catalytic</note>
    </ligand>
</feature>
<feature type="transmembrane region" description="Helical" evidence="12">
    <location>
        <begin position="42"/>
        <end position="60"/>
    </location>
</feature>
<feature type="transmembrane region" description="Helical" evidence="12">
    <location>
        <begin position="155"/>
        <end position="174"/>
    </location>
</feature>
<feature type="active site" evidence="12">
    <location>
        <position position="144"/>
    </location>
</feature>
<feature type="binding site" evidence="12">
    <location>
        <position position="143"/>
    </location>
    <ligand>
        <name>Zn(2+)</name>
        <dbReference type="ChEBI" id="CHEBI:29105"/>
        <note>catalytic</note>
    </ligand>
</feature>
<dbReference type="GO" id="GO:0004222">
    <property type="term" value="F:metalloendopeptidase activity"/>
    <property type="evidence" value="ECO:0007669"/>
    <property type="project" value="UniProtKB-UniRule"/>
</dbReference>
<evidence type="ECO:0000259" key="13">
    <source>
        <dbReference type="Pfam" id="PF01435"/>
    </source>
</evidence>
<evidence type="ECO:0000256" key="4">
    <source>
        <dbReference type="ARBA" id="ARBA00022670"/>
    </source>
</evidence>
<organism evidence="14 15">
    <name type="scientific">candidate division WWE3 bacterium RBG_19FT_COMBO_53_11</name>
    <dbReference type="NCBI Taxonomy" id="1802613"/>
    <lineage>
        <taxon>Bacteria</taxon>
        <taxon>Katanobacteria</taxon>
    </lineage>
</organism>
<dbReference type="EC" id="3.4.24.-" evidence="12"/>
<keyword evidence="6 12" id="KW-0479">Metal-binding</keyword>
<feature type="binding site" evidence="12">
    <location>
        <position position="147"/>
    </location>
    <ligand>
        <name>Zn(2+)</name>
        <dbReference type="ChEBI" id="CHEBI:29105"/>
        <note>catalytic</note>
    </ligand>
</feature>
<evidence type="ECO:0000256" key="6">
    <source>
        <dbReference type="ARBA" id="ARBA00022723"/>
    </source>
</evidence>
<evidence type="ECO:0000256" key="5">
    <source>
        <dbReference type="ARBA" id="ARBA00022692"/>
    </source>
</evidence>
<evidence type="ECO:0000256" key="9">
    <source>
        <dbReference type="ARBA" id="ARBA00022989"/>
    </source>
</evidence>
<comment type="similarity">
    <text evidence="2 12">Belongs to the peptidase M48B family.</text>
</comment>
<dbReference type="CDD" id="cd07340">
    <property type="entry name" value="M48B_Htpx_like"/>
    <property type="match status" value="1"/>
</dbReference>
<keyword evidence="5 12" id="KW-0812">Transmembrane</keyword>
<feature type="domain" description="Peptidase M48" evidence="13">
    <location>
        <begin position="77"/>
        <end position="290"/>
    </location>
</feature>
<dbReference type="GO" id="GO:0005886">
    <property type="term" value="C:plasma membrane"/>
    <property type="evidence" value="ECO:0007669"/>
    <property type="project" value="UniProtKB-SubCell"/>
</dbReference>
<comment type="caution">
    <text evidence="14">The sequence shown here is derived from an EMBL/GenBank/DDBJ whole genome shotgun (WGS) entry which is preliminary data.</text>
</comment>
<keyword evidence="8 12" id="KW-0862">Zinc</keyword>
<accession>A0A1F4UI10</accession>
<keyword evidence="3 12" id="KW-1003">Cell membrane</keyword>
<dbReference type="Pfam" id="PF01435">
    <property type="entry name" value="Peptidase_M48"/>
    <property type="match status" value="1"/>
</dbReference>
<dbReference type="PANTHER" id="PTHR43221">
    <property type="entry name" value="PROTEASE HTPX"/>
    <property type="match status" value="1"/>
</dbReference>
<evidence type="ECO:0000256" key="12">
    <source>
        <dbReference type="HAMAP-Rule" id="MF_00188"/>
    </source>
</evidence>
<dbReference type="GO" id="GO:0006508">
    <property type="term" value="P:proteolysis"/>
    <property type="evidence" value="ECO:0007669"/>
    <property type="project" value="UniProtKB-KW"/>
</dbReference>
<evidence type="ECO:0000256" key="2">
    <source>
        <dbReference type="ARBA" id="ARBA00009779"/>
    </source>
</evidence>
<dbReference type="AlphaFoldDB" id="A0A1F4UI10"/>